<dbReference type="InterPro" id="IPR043129">
    <property type="entry name" value="ATPase_NBD"/>
</dbReference>
<dbReference type="InterPro" id="IPR029047">
    <property type="entry name" value="HSP70_peptide-bd_sf"/>
</dbReference>
<dbReference type="SUPFAM" id="SSF100934">
    <property type="entry name" value="Heat shock protein 70kD (HSP70), C-terminal subdomain"/>
    <property type="match status" value="1"/>
</dbReference>
<dbReference type="PROSITE" id="PS00329">
    <property type="entry name" value="HSP70_2"/>
    <property type="match status" value="1"/>
</dbReference>
<dbReference type="GO" id="GO:0140662">
    <property type="term" value="F:ATP-dependent protein folding chaperone"/>
    <property type="evidence" value="ECO:0007669"/>
    <property type="project" value="InterPro"/>
</dbReference>
<feature type="region of interest" description="Disordered" evidence="4">
    <location>
        <begin position="832"/>
        <end position="879"/>
    </location>
</feature>
<keyword evidence="6" id="KW-1185">Reference proteome</keyword>
<feature type="compositionally biased region" description="Gly residues" evidence="4">
    <location>
        <begin position="833"/>
        <end position="855"/>
    </location>
</feature>
<sequence length="879" mass="89719">MHSRVADDRVAGAARAARPPACATPRRAERGMARVIIALGCAAALATARAAAPPSPVRRARVGAADADPYADAPRAVGLGARAASARRRSAAGASRLAASALRGGGAAALAGPAGLPGARALDGAEPAPAIGAASAAGADGAARADGAGANGVGTLRRCTAAARACHALALRGGAAAAADGAAGASASDAASDAASDIGSGACVGIDLGTTYSCVGVWQNNRVEIIANELGNRITPSYVAWAVPAGAPKGSDPARLIGDAAKAQAARNPTGTVYDAKRLIGRAFSDPTVTADRKLWPFEVSEKNGRPCVRVPAGKGGAMKALTPEEVSAMVLHKMKTTAEAFVGKPVTSAVITVPAYFNDAQRQATKDAGAIAGLKVLRVINEPTAAAIAYGLDKRAGGGAGRMGEQTVLVFDLGGGTFDVTLLTIEDGVFEVKATDGDTHLGGEDFDARLMAHLLALFQKKHPECASEAASDKRAMQRLRAACENLKRSLSTQMSAAVELDAFCAGHDLSETVSRARFEELCADLFKKTLAPVAKVLADAGVDKSAVDEVVLVGGSTRIPKVQQLLQAFFGGKELNRGINPDEAVAYGAAVQAGILSGAASAETKDLLLLDVAPLSLGIETAGGVMTTLIPRGTTIPCHKSQIFSTFADNQPAVDVQIFEGERKLTRDNHPLGRFSLSGLPPAPRGVPQIEVSLDVDANGILQVSAVERASGKSQRITVTPEKGRLSDKDIERMVAEAEQYADADREALGRVEARNRLESYIYTIRSSALDSPELGPKIAPDDREALSAKLGEAQAWLDGHAPASTEGAEYERMRTELEAVASPIMQRLYAAGGGGGDGGGGDGGGQGGGGGDGPEVDDGVQAEGDASAEQPSVEEVD</sequence>
<evidence type="ECO:0000256" key="3">
    <source>
        <dbReference type="ARBA" id="ARBA00022840"/>
    </source>
</evidence>
<dbReference type="Gene3D" id="3.30.420.40">
    <property type="match status" value="2"/>
</dbReference>
<keyword evidence="1" id="KW-0547">Nucleotide-binding</keyword>
<gene>
    <name evidence="5" type="ORF">KFE25_011317</name>
</gene>
<reference evidence="5" key="1">
    <citation type="submission" date="2021-05" db="EMBL/GenBank/DDBJ databases">
        <title>The genome of the haptophyte Pavlova lutheri (Diacronema luteri, Pavlovales) - a model for lipid biosynthesis in eukaryotic algae.</title>
        <authorList>
            <person name="Hulatt C.J."/>
            <person name="Posewitz M.C."/>
        </authorList>
    </citation>
    <scope>NUCLEOTIDE SEQUENCE</scope>
    <source>
        <strain evidence="5">NIVA-4/92</strain>
    </source>
</reference>
<dbReference type="OrthoDB" id="3789372at2759"/>
<dbReference type="InterPro" id="IPR029048">
    <property type="entry name" value="HSP70_C_sf"/>
</dbReference>
<keyword evidence="2" id="KW-0256">Endoplasmic reticulum</keyword>
<dbReference type="FunFam" id="3.30.420.40:FF:000026">
    <property type="entry name" value="Heat shock protein 70"/>
    <property type="match status" value="1"/>
</dbReference>
<comment type="caution">
    <text evidence="5">The sequence shown here is derived from an EMBL/GenBank/DDBJ whole genome shotgun (WGS) entry which is preliminary data.</text>
</comment>
<dbReference type="Proteomes" id="UP000751190">
    <property type="component" value="Unassembled WGS sequence"/>
</dbReference>
<feature type="compositionally biased region" description="Basic and acidic residues" evidence="4">
    <location>
        <begin position="1"/>
        <end position="10"/>
    </location>
</feature>
<evidence type="ECO:0000256" key="2">
    <source>
        <dbReference type="ARBA" id="ARBA00022824"/>
    </source>
</evidence>
<evidence type="ECO:0000256" key="1">
    <source>
        <dbReference type="ARBA" id="ARBA00022741"/>
    </source>
</evidence>
<protein>
    <recommendedName>
        <fullName evidence="7">Heat shock protein 70</fullName>
    </recommendedName>
</protein>
<proteinExistence type="predicted"/>
<dbReference type="InterPro" id="IPR013126">
    <property type="entry name" value="Hsp_70_fam"/>
</dbReference>
<dbReference type="Gene3D" id="3.90.640.10">
    <property type="entry name" value="Actin, Chain A, domain 4"/>
    <property type="match status" value="1"/>
</dbReference>
<dbReference type="OMA" id="HPECASE"/>
<dbReference type="NCBIfam" id="NF001413">
    <property type="entry name" value="PRK00290.1"/>
    <property type="match status" value="1"/>
</dbReference>
<dbReference type="Gene3D" id="2.60.34.10">
    <property type="entry name" value="Substrate Binding Domain Of DNAk, Chain A, domain 1"/>
    <property type="match status" value="1"/>
</dbReference>
<dbReference type="EMBL" id="JAGTXO010000094">
    <property type="protein sequence ID" value="KAG8456959.1"/>
    <property type="molecule type" value="Genomic_DNA"/>
</dbReference>
<dbReference type="PRINTS" id="PR00301">
    <property type="entry name" value="HEATSHOCK70"/>
</dbReference>
<dbReference type="PANTHER" id="PTHR19375">
    <property type="entry name" value="HEAT SHOCK PROTEIN 70KDA"/>
    <property type="match status" value="1"/>
</dbReference>
<dbReference type="GO" id="GO:0005524">
    <property type="term" value="F:ATP binding"/>
    <property type="evidence" value="ECO:0007669"/>
    <property type="project" value="UniProtKB-KW"/>
</dbReference>
<evidence type="ECO:0008006" key="7">
    <source>
        <dbReference type="Google" id="ProtNLM"/>
    </source>
</evidence>
<dbReference type="FunFam" id="2.60.34.10:FF:000002">
    <property type="entry name" value="Heat shock 70 kDa"/>
    <property type="match status" value="1"/>
</dbReference>
<dbReference type="SUPFAM" id="SSF100920">
    <property type="entry name" value="Heat shock protein 70kD (HSP70), peptide-binding domain"/>
    <property type="match status" value="1"/>
</dbReference>
<dbReference type="CDD" id="cd10241">
    <property type="entry name" value="ASKHA_NBD_HSP70_BiP"/>
    <property type="match status" value="1"/>
</dbReference>
<dbReference type="Gene3D" id="1.20.1270.10">
    <property type="match status" value="1"/>
</dbReference>
<dbReference type="PROSITE" id="PS00297">
    <property type="entry name" value="HSP70_1"/>
    <property type="match status" value="1"/>
</dbReference>
<feature type="compositionally biased region" description="Low complexity" evidence="4">
    <location>
        <begin position="11"/>
        <end position="25"/>
    </location>
</feature>
<dbReference type="Pfam" id="PF00012">
    <property type="entry name" value="HSP70"/>
    <property type="match status" value="1"/>
</dbReference>
<dbReference type="AlphaFoldDB" id="A0A8J5X3Q4"/>
<keyword evidence="3" id="KW-0067">ATP-binding</keyword>
<dbReference type="SUPFAM" id="SSF53067">
    <property type="entry name" value="Actin-like ATPase domain"/>
    <property type="match status" value="2"/>
</dbReference>
<accession>A0A8J5X3Q4</accession>
<evidence type="ECO:0000313" key="6">
    <source>
        <dbReference type="Proteomes" id="UP000751190"/>
    </source>
</evidence>
<organism evidence="5 6">
    <name type="scientific">Diacronema lutheri</name>
    <name type="common">Unicellular marine alga</name>
    <name type="synonym">Monochrysis lutheri</name>
    <dbReference type="NCBI Taxonomy" id="2081491"/>
    <lineage>
        <taxon>Eukaryota</taxon>
        <taxon>Haptista</taxon>
        <taxon>Haptophyta</taxon>
        <taxon>Pavlovophyceae</taxon>
        <taxon>Pavlovales</taxon>
        <taxon>Pavlovaceae</taxon>
        <taxon>Diacronema</taxon>
    </lineage>
</organism>
<feature type="region of interest" description="Disordered" evidence="4">
    <location>
        <begin position="1"/>
        <end position="25"/>
    </location>
</feature>
<dbReference type="InterPro" id="IPR018181">
    <property type="entry name" value="Heat_shock_70_CS"/>
</dbReference>
<evidence type="ECO:0000256" key="4">
    <source>
        <dbReference type="SAM" id="MobiDB-lite"/>
    </source>
</evidence>
<dbReference type="InterPro" id="IPR042050">
    <property type="entry name" value="BIP_NBD"/>
</dbReference>
<name>A0A8J5X3Q4_DIALT</name>
<dbReference type="FunFam" id="3.90.640.10:FF:000002">
    <property type="entry name" value="Heat shock 70 kDa"/>
    <property type="match status" value="1"/>
</dbReference>
<evidence type="ECO:0000313" key="5">
    <source>
        <dbReference type="EMBL" id="KAG8456959.1"/>
    </source>
</evidence>
<dbReference type="PROSITE" id="PS01036">
    <property type="entry name" value="HSP70_3"/>
    <property type="match status" value="1"/>
</dbReference>